<name>A0A7W9WXP3_9BURK</name>
<keyword evidence="4" id="KW-1185">Reference proteome</keyword>
<feature type="transmembrane region" description="Helical" evidence="1">
    <location>
        <begin position="22"/>
        <end position="44"/>
    </location>
</feature>
<dbReference type="GO" id="GO:0005886">
    <property type="term" value="C:plasma membrane"/>
    <property type="evidence" value="ECO:0007669"/>
    <property type="project" value="TreeGrafter"/>
</dbReference>
<dbReference type="InterPro" id="IPR007844">
    <property type="entry name" value="AsmA"/>
</dbReference>
<evidence type="ECO:0000313" key="4">
    <source>
        <dbReference type="Proteomes" id="UP000540787"/>
    </source>
</evidence>
<organism evidence="3 4">
    <name type="scientific">Massilia aurea</name>
    <dbReference type="NCBI Taxonomy" id="373040"/>
    <lineage>
        <taxon>Bacteria</taxon>
        <taxon>Pseudomonadati</taxon>
        <taxon>Pseudomonadota</taxon>
        <taxon>Betaproteobacteria</taxon>
        <taxon>Burkholderiales</taxon>
        <taxon>Oxalobacteraceae</taxon>
        <taxon>Telluria group</taxon>
        <taxon>Massilia</taxon>
    </lineage>
</organism>
<feature type="domain" description="AsmA" evidence="2">
    <location>
        <begin position="215"/>
        <end position="572"/>
    </location>
</feature>
<evidence type="ECO:0000259" key="2">
    <source>
        <dbReference type="Pfam" id="PF05170"/>
    </source>
</evidence>
<dbReference type="PANTHER" id="PTHR30441">
    <property type="entry name" value="DUF748 DOMAIN-CONTAINING PROTEIN"/>
    <property type="match status" value="1"/>
</dbReference>
<gene>
    <name evidence="3" type="ORF">HD842_000563</name>
</gene>
<comment type="caution">
    <text evidence="3">The sequence shown here is derived from an EMBL/GenBank/DDBJ whole genome shotgun (WGS) entry which is preliminary data.</text>
</comment>
<proteinExistence type="predicted"/>
<keyword evidence="1" id="KW-0812">Transmembrane</keyword>
<keyword evidence="1" id="KW-1133">Transmembrane helix</keyword>
<evidence type="ECO:0000313" key="3">
    <source>
        <dbReference type="EMBL" id="MBB6132452.1"/>
    </source>
</evidence>
<dbReference type="GO" id="GO:0090313">
    <property type="term" value="P:regulation of protein targeting to membrane"/>
    <property type="evidence" value="ECO:0007669"/>
    <property type="project" value="TreeGrafter"/>
</dbReference>
<accession>A0A7W9WXP3</accession>
<dbReference type="AlphaFoldDB" id="A0A7W9WXP3"/>
<keyword evidence="1" id="KW-0472">Membrane</keyword>
<dbReference type="PANTHER" id="PTHR30441:SF9">
    <property type="entry name" value="ASMA FAMILY PROTEIN YHJG"/>
    <property type="match status" value="1"/>
</dbReference>
<reference evidence="3 4" key="1">
    <citation type="submission" date="2020-08" db="EMBL/GenBank/DDBJ databases">
        <title>The Agave Microbiome: Exploring the role of microbial communities in plant adaptations to desert environments.</title>
        <authorList>
            <person name="Partida-Martinez L.P."/>
        </authorList>
    </citation>
    <scope>NUCLEOTIDE SEQUENCE [LARGE SCALE GENOMIC DNA]</scope>
    <source>
        <strain evidence="3 4">AT3.2</strain>
    </source>
</reference>
<evidence type="ECO:0000256" key="1">
    <source>
        <dbReference type="SAM" id="Phobius"/>
    </source>
</evidence>
<protein>
    <recommendedName>
        <fullName evidence="2">AsmA domain-containing protein</fullName>
    </recommendedName>
</protein>
<dbReference type="EMBL" id="JACHBX010000001">
    <property type="protein sequence ID" value="MBB6132452.1"/>
    <property type="molecule type" value="Genomic_DNA"/>
</dbReference>
<dbReference type="Pfam" id="PF05170">
    <property type="entry name" value="AsmA"/>
    <property type="match status" value="2"/>
</dbReference>
<dbReference type="InterPro" id="IPR052894">
    <property type="entry name" value="AsmA-related"/>
</dbReference>
<feature type="domain" description="AsmA" evidence="2">
    <location>
        <begin position="20"/>
        <end position="212"/>
    </location>
</feature>
<dbReference type="Proteomes" id="UP000540787">
    <property type="component" value="Unassembled WGS sequence"/>
</dbReference>
<dbReference type="RefSeq" id="WP_229424568.1">
    <property type="nucleotide sequence ID" value="NZ_JACHBX010000001.1"/>
</dbReference>
<sequence>MAETMPLPAQRPPGPRRSKKKIGLWILAVLIALPVIAIIVIATFDWNRARPWINNKVSDAIDRPFAIQGDLTVSWERPAARIAPAERTWRDHIPWPYLVARNTTIGNPAGMAAGNMASVGQFSFSLDPLALLDKRIGIPLLRFDAPRVDLLRTNAATNNWTFQRNEQPSRWNLDLERVVLTDGVIHVKDAVTKADVTARVRTLERDPVYGVAFTLDGTYNGAKVGGGGKLGSVFSLKDATAPYPIQGEFKSGKTRIAIAGTVTNPARLAALDVQLELAGASMARLYQFTGVLLPETPAFSTSGRLTGRLAKGASRWVYDGFAGKVGASDIGGRLEYATGGARPVLSGNVRSRQLVFADLAPLVGADSNASKAARGVETKQPSGKVLPVEEFHTERWTALDADVRFAADNIVRDKALPISKLSSHIKMDNGVLRLDPLEFGMAGGTVRTTIRLDGSGRSGKNAIKAMADVRARKIGIKQLFPKIEQMQATAGQINADAKLSATGNSVASLLATSNGELKALVSEGTVSKMLLEMAGLNVANIVVTKLFGDKQVELNCVAADFAVQDGVARTRSFIVDTEEAIITVDGAINLAGEQMELRIRPETKALRIFSLRAPLYVRGPFSKPDVAIDKGVLAMKAGGAAALAVVAAPLAALLPLINTGPGEDSDCARLLAQARQAPSAPPPGRRQRR</sequence>